<evidence type="ECO:0000256" key="1">
    <source>
        <dbReference type="SAM" id="MobiDB-lite"/>
    </source>
</evidence>
<evidence type="ECO:0000259" key="3">
    <source>
        <dbReference type="PROSITE" id="PS51782"/>
    </source>
</evidence>
<organism evidence="4 5">
    <name type="scientific">Amycolatopsis carbonis</name>
    <dbReference type="NCBI Taxonomy" id="715471"/>
    <lineage>
        <taxon>Bacteria</taxon>
        <taxon>Bacillati</taxon>
        <taxon>Actinomycetota</taxon>
        <taxon>Actinomycetes</taxon>
        <taxon>Pseudonocardiales</taxon>
        <taxon>Pseudonocardiaceae</taxon>
        <taxon>Amycolatopsis</taxon>
    </lineage>
</organism>
<evidence type="ECO:0000313" key="5">
    <source>
        <dbReference type="Proteomes" id="UP001236014"/>
    </source>
</evidence>
<dbReference type="RefSeq" id="WP_285969171.1">
    <property type="nucleotide sequence ID" value="NZ_CP127294.1"/>
</dbReference>
<name>A0A9Y2IDN1_9PSEU</name>
<dbReference type="Gene3D" id="3.10.350.10">
    <property type="entry name" value="LysM domain"/>
    <property type="match status" value="1"/>
</dbReference>
<keyword evidence="2" id="KW-0472">Membrane</keyword>
<protein>
    <submittedName>
        <fullName evidence="4">LysM peptidoglycan-binding domain-containing protein</fullName>
    </submittedName>
</protein>
<keyword evidence="2" id="KW-1133">Transmembrane helix</keyword>
<feature type="transmembrane region" description="Helical" evidence="2">
    <location>
        <begin position="79"/>
        <end position="101"/>
    </location>
</feature>
<dbReference type="Proteomes" id="UP001236014">
    <property type="component" value="Chromosome"/>
</dbReference>
<proteinExistence type="predicted"/>
<keyword evidence="2" id="KW-0812">Transmembrane</keyword>
<feature type="region of interest" description="Disordered" evidence="1">
    <location>
        <begin position="18"/>
        <end position="53"/>
    </location>
</feature>
<dbReference type="SUPFAM" id="SSF54106">
    <property type="entry name" value="LysM domain"/>
    <property type="match status" value="1"/>
</dbReference>
<gene>
    <name evidence="4" type="ORF">QRX50_45095</name>
</gene>
<dbReference type="SMART" id="SM00257">
    <property type="entry name" value="LysM"/>
    <property type="match status" value="1"/>
</dbReference>
<keyword evidence="5" id="KW-1185">Reference proteome</keyword>
<dbReference type="Pfam" id="PF01476">
    <property type="entry name" value="LysM"/>
    <property type="match status" value="1"/>
</dbReference>
<dbReference type="AlphaFoldDB" id="A0A9Y2IDN1"/>
<dbReference type="CDD" id="cd00118">
    <property type="entry name" value="LysM"/>
    <property type="match status" value="1"/>
</dbReference>
<feature type="domain" description="LysM" evidence="3">
    <location>
        <begin position="111"/>
        <end position="160"/>
    </location>
</feature>
<sequence>MSILADRGIVRPLRPVRQAAAPARVPSGPPIGPTAPVRGTRERRGEPLRPPTRARVIAGRRIAPATCAEPRRPAVRWPWLAAIAVAACLVVTVLGVFGSGAPAGAVPERTASVSVQQGDTLTEIAARFAPDSDQSAVVERIKQLNHLDDAVLVPGLPLTVPVASEVAGFGS</sequence>
<accession>A0A9Y2IDN1</accession>
<dbReference type="EMBL" id="CP127294">
    <property type="protein sequence ID" value="WIX78455.1"/>
    <property type="molecule type" value="Genomic_DNA"/>
</dbReference>
<dbReference type="PROSITE" id="PS51782">
    <property type="entry name" value="LYSM"/>
    <property type="match status" value="1"/>
</dbReference>
<evidence type="ECO:0000256" key="2">
    <source>
        <dbReference type="SAM" id="Phobius"/>
    </source>
</evidence>
<dbReference type="InterPro" id="IPR018392">
    <property type="entry name" value="LysM"/>
</dbReference>
<evidence type="ECO:0000313" key="4">
    <source>
        <dbReference type="EMBL" id="WIX78455.1"/>
    </source>
</evidence>
<dbReference type="InterPro" id="IPR036779">
    <property type="entry name" value="LysM_dom_sf"/>
</dbReference>
<dbReference type="KEGG" id="acab:QRX50_45095"/>
<reference evidence="4 5" key="1">
    <citation type="submission" date="2023-06" db="EMBL/GenBank/DDBJ databases">
        <authorList>
            <person name="Oyuntsetseg B."/>
            <person name="Kim S.B."/>
        </authorList>
    </citation>
    <scope>NUCLEOTIDE SEQUENCE [LARGE SCALE GENOMIC DNA]</scope>
    <source>
        <strain evidence="4 5">2-15</strain>
    </source>
</reference>